<name>A0A6L9LB69_9BACT</name>
<dbReference type="RefSeq" id="WP_163951211.1">
    <property type="nucleotide sequence ID" value="NZ_JAAFZH010000007.1"/>
</dbReference>
<organism evidence="2 3">
    <name type="scientific">Spirosoma terrae</name>
    <dbReference type="NCBI Taxonomy" id="1968276"/>
    <lineage>
        <taxon>Bacteria</taxon>
        <taxon>Pseudomonadati</taxon>
        <taxon>Bacteroidota</taxon>
        <taxon>Cytophagia</taxon>
        <taxon>Cytophagales</taxon>
        <taxon>Cytophagaceae</taxon>
        <taxon>Spirosoma</taxon>
    </lineage>
</organism>
<dbReference type="Gene3D" id="1.20.120.450">
    <property type="entry name" value="dinb family like domain"/>
    <property type="match status" value="1"/>
</dbReference>
<dbReference type="AlphaFoldDB" id="A0A6L9LB69"/>
<reference evidence="2 3" key="1">
    <citation type="submission" date="2020-02" db="EMBL/GenBank/DDBJ databases">
        <title>Draft genome sequence of two Spirosoma agri KCTC 52727 and Spirosoma terrae KCTC 52035.</title>
        <authorList>
            <person name="Rojas J."/>
            <person name="Ambika Manirajan B."/>
            <person name="Suarez C."/>
            <person name="Ratering S."/>
            <person name="Schnell S."/>
        </authorList>
    </citation>
    <scope>NUCLEOTIDE SEQUENCE [LARGE SCALE GENOMIC DNA]</scope>
    <source>
        <strain evidence="2 3">KCTC 52035</strain>
    </source>
</reference>
<sequence>MLRLPANDTFMARFHTSALINQLQSDVHTLSAIVQQDFSALTAKQLCQQPTPEQWSIAQCLEHLNSYGLYYIPKIDEALQRGISANLPTQERFASSWLGNYFATSMKPGADGTVPLKMKAFKNHTPSAELDAQVVLQEFIKQQRQLNQLLELSKRTDMGKLRIPISIASWIKLSVGDTFRFLVAHEQRHIVQAQRVYRSLFHPEVIR</sequence>
<dbReference type="InterPro" id="IPR034660">
    <property type="entry name" value="DinB/YfiT-like"/>
</dbReference>
<dbReference type="Pfam" id="PF12867">
    <property type="entry name" value="DinB_2"/>
    <property type="match status" value="1"/>
</dbReference>
<evidence type="ECO:0000313" key="2">
    <source>
        <dbReference type="EMBL" id="NDU96642.1"/>
    </source>
</evidence>
<protein>
    <submittedName>
        <fullName evidence="2">DinB family protein</fullName>
    </submittedName>
</protein>
<evidence type="ECO:0000313" key="3">
    <source>
        <dbReference type="Proteomes" id="UP000474175"/>
    </source>
</evidence>
<comment type="caution">
    <text evidence="2">The sequence shown here is derived from an EMBL/GenBank/DDBJ whole genome shotgun (WGS) entry which is preliminary data.</text>
</comment>
<dbReference type="Proteomes" id="UP000474175">
    <property type="component" value="Unassembled WGS sequence"/>
</dbReference>
<evidence type="ECO:0000259" key="1">
    <source>
        <dbReference type="Pfam" id="PF12867"/>
    </source>
</evidence>
<dbReference type="InterPro" id="IPR024775">
    <property type="entry name" value="DinB-like"/>
</dbReference>
<keyword evidence="3" id="KW-1185">Reference proteome</keyword>
<dbReference type="EMBL" id="JAAFZH010000007">
    <property type="protein sequence ID" value="NDU96642.1"/>
    <property type="molecule type" value="Genomic_DNA"/>
</dbReference>
<accession>A0A6L9LB69</accession>
<proteinExistence type="predicted"/>
<gene>
    <name evidence="2" type="ORF">GK108_17300</name>
</gene>
<feature type="domain" description="DinB-like" evidence="1">
    <location>
        <begin position="38"/>
        <end position="192"/>
    </location>
</feature>
<dbReference type="SUPFAM" id="SSF109854">
    <property type="entry name" value="DinB/YfiT-like putative metalloenzymes"/>
    <property type="match status" value="1"/>
</dbReference>